<evidence type="ECO:0000313" key="2">
    <source>
        <dbReference type="EMBL" id="CAB0030649.1"/>
    </source>
</evidence>
<dbReference type="AlphaFoldDB" id="A0A6H5HXX6"/>
<reference evidence="2 3" key="1">
    <citation type="submission" date="2020-02" db="EMBL/GenBank/DDBJ databases">
        <authorList>
            <person name="Ferguson B K."/>
        </authorList>
    </citation>
    <scope>NUCLEOTIDE SEQUENCE [LARGE SCALE GENOMIC DNA]</scope>
</reference>
<keyword evidence="3" id="KW-1185">Reference proteome</keyword>
<protein>
    <submittedName>
        <fullName evidence="2">Uncharacterized protein</fullName>
    </submittedName>
</protein>
<feature type="region of interest" description="Disordered" evidence="1">
    <location>
        <begin position="127"/>
        <end position="159"/>
    </location>
</feature>
<gene>
    <name evidence="2" type="ORF">TBRA_LOCUS2645</name>
</gene>
<proteinExistence type="predicted"/>
<evidence type="ECO:0000256" key="1">
    <source>
        <dbReference type="SAM" id="MobiDB-lite"/>
    </source>
</evidence>
<name>A0A6H5HXX6_9HYME</name>
<accession>A0A6H5HXX6</accession>
<organism evidence="2 3">
    <name type="scientific">Trichogramma brassicae</name>
    <dbReference type="NCBI Taxonomy" id="86971"/>
    <lineage>
        <taxon>Eukaryota</taxon>
        <taxon>Metazoa</taxon>
        <taxon>Ecdysozoa</taxon>
        <taxon>Arthropoda</taxon>
        <taxon>Hexapoda</taxon>
        <taxon>Insecta</taxon>
        <taxon>Pterygota</taxon>
        <taxon>Neoptera</taxon>
        <taxon>Endopterygota</taxon>
        <taxon>Hymenoptera</taxon>
        <taxon>Apocrita</taxon>
        <taxon>Proctotrupomorpha</taxon>
        <taxon>Chalcidoidea</taxon>
        <taxon>Trichogrammatidae</taxon>
        <taxon>Trichogramma</taxon>
    </lineage>
</organism>
<feature type="compositionally biased region" description="Basic and acidic residues" evidence="1">
    <location>
        <begin position="143"/>
        <end position="159"/>
    </location>
</feature>
<sequence length="159" mass="17769">MSNSGGDAAMCDTQQTALKKGIRQSTMASCRIGDTAVMAKILGGLPEKYGAFIVAWDSVETNRQTLSTLKERLLKEEKRLSVDSARHIEAFFIDDDWKFKTTTANGNNHVSDGRLRTHKNNNQREVSILSSQGPLGARSCLKKANDRERAQRQQKQTRE</sequence>
<dbReference type="EMBL" id="CADCXV010000506">
    <property type="protein sequence ID" value="CAB0030649.1"/>
    <property type="molecule type" value="Genomic_DNA"/>
</dbReference>
<evidence type="ECO:0000313" key="3">
    <source>
        <dbReference type="Proteomes" id="UP000479190"/>
    </source>
</evidence>
<dbReference type="Proteomes" id="UP000479190">
    <property type="component" value="Unassembled WGS sequence"/>
</dbReference>